<evidence type="ECO:0000313" key="2">
    <source>
        <dbReference type="Proteomes" id="UP001589750"/>
    </source>
</evidence>
<comment type="caution">
    <text evidence="1">The sequence shown here is derived from an EMBL/GenBank/DDBJ whole genome shotgun (WGS) entry which is preliminary data.</text>
</comment>
<name>A0ABV5KCJ7_9ACTN</name>
<sequence>MTTRGARAGALASVVLLLPLVTVGCGDDDPVDSYCAVVKKERPGLGKLLDEGSGSSGLLPALPVFERLEDAAPRDIADDWSVVVQRLRGLSQALEDAGADPASYDPVDPPDGVTAKEREAISLAAGSLATEGVVEAFDNVQQQARDVCGTSLVP</sequence>
<dbReference type="EMBL" id="JBHMDG010000020">
    <property type="protein sequence ID" value="MFB9314425.1"/>
    <property type="molecule type" value="Genomic_DNA"/>
</dbReference>
<keyword evidence="2" id="KW-1185">Reference proteome</keyword>
<accession>A0ABV5KCJ7</accession>
<reference evidence="1 2" key="1">
    <citation type="submission" date="2024-09" db="EMBL/GenBank/DDBJ databases">
        <authorList>
            <person name="Sun Q."/>
            <person name="Mori K."/>
        </authorList>
    </citation>
    <scope>NUCLEOTIDE SEQUENCE [LARGE SCALE GENOMIC DNA]</scope>
    <source>
        <strain evidence="1 2">JCM 9626</strain>
    </source>
</reference>
<dbReference type="RefSeq" id="WP_140007229.1">
    <property type="nucleotide sequence ID" value="NZ_JBHMDG010000020.1"/>
</dbReference>
<dbReference type="Proteomes" id="UP001589750">
    <property type="component" value="Unassembled WGS sequence"/>
</dbReference>
<evidence type="ECO:0008006" key="3">
    <source>
        <dbReference type="Google" id="ProtNLM"/>
    </source>
</evidence>
<proteinExistence type="predicted"/>
<gene>
    <name evidence="1" type="ORF">ACFFRI_15320</name>
</gene>
<evidence type="ECO:0000313" key="1">
    <source>
        <dbReference type="EMBL" id="MFB9314425.1"/>
    </source>
</evidence>
<organism evidence="1 2">
    <name type="scientific">Nocardioides plantarum</name>
    <dbReference type="NCBI Taxonomy" id="29299"/>
    <lineage>
        <taxon>Bacteria</taxon>
        <taxon>Bacillati</taxon>
        <taxon>Actinomycetota</taxon>
        <taxon>Actinomycetes</taxon>
        <taxon>Propionibacteriales</taxon>
        <taxon>Nocardioidaceae</taxon>
        <taxon>Nocardioides</taxon>
    </lineage>
</organism>
<dbReference type="PROSITE" id="PS51257">
    <property type="entry name" value="PROKAR_LIPOPROTEIN"/>
    <property type="match status" value="1"/>
</dbReference>
<protein>
    <recommendedName>
        <fullName evidence="3">Lipoprotein</fullName>
    </recommendedName>
</protein>